<comment type="caution">
    <text evidence="1">The sequence shown here is derived from an EMBL/GenBank/DDBJ whole genome shotgun (WGS) entry which is preliminary data.</text>
</comment>
<evidence type="ECO:0000313" key="2">
    <source>
        <dbReference type="Proteomes" id="UP000004978"/>
    </source>
</evidence>
<dbReference type="Proteomes" id="UP000004978">
    <property type="component" value="Unassembled WGS sequence"/>
</dbReference>
<organism evidence="1 2">
    <name type="scientific">Mycoplasmopsis columbina SF7</name>
    <dbReference type="NCBI Taxonomy" id="1037410"/>
    <lineage>
        <taxon>Bacteria</taxon>
        <taxon>Bacillati</taxon>
        <taxon>Mycoplasmatota</taxon>
        <taxon>Mycoplasmoidales</taxon>
        <taxon>Metamycoplasmataceae</taxon>
        <taxon>Mycoplasmopsis</taxon>
    </lineage>
</organism>
<dbReference type="EMBL" id="AFXA01000009">
    <property type="protein sequence ID" value="EGV00321.1"/>
    <property type="molecule type" value="Genomic_DNA"/>
</dbReference>
<evidence type="ECO:0000313" key="1">
    <source>
        <dbReference type="EMBL" id="EGV00321.1"/>
    </source>
</evidence>
<reference evidence="1 2" key="1">
    <citation type="journal article" date="2013" name="Genome Announc.">
        <title>Genome Sequence of Mycoplasma columbinum Strain SF7.</title>
        <authorList>
            <person name="Guo Z."/>
            <person name="Xu X."/>
            <person name="Zheng Q."/>
            <person name="Li T."/>
            <person name="Kuang S."/>
            <person name="Zhang Z."/>
            <person name="Chen Y."/>
            <person name="Lu X."/>
            <person name="Zhou R."/>
            <person name="Bi D."/>
            <person name="Jin H."/>
        </authorList>
    </citation>
    <scope>NUCLEOTIDE SEQUENCE [LARGE SCALE GENOMIC DNA]</scope>
    <source>
        <strain evidence="1 2">SF7</strain>
    </source>
</reference>
<proteinExistence type="predicted"/>
<gene>
    <name evidence="1" type="ORF">MCSF7_00909</name>
</gene>
<sequence>MNKNKLLYFLKTKILTKQVAFGAFGLAITAGLAGTIGYKYSHPFKPSFFNYKQYMLEENQDIIRKYFDYKEFDTLNQFTNAILTNKAVAGIGSDAQAVNLIKKNKLKKINFHKLFPNVISESDLENKDILAQKLQELYTEQVWQHLSSYDKELEVDENGKEFSDGKRHLWEYFTPYFSQDMVVAYNPSKVLNIKNDENLNFKKYYDLDKQILNDLITTNEDNENDNSWEAGSFSLYSILKTLKKYGFNNLEATDAVRDNMIYGSGYRFDKESNKYVDSYATGKGNDFDNGIKDHKELINQFADLIKNSTGYSLNSPKINFIGDGLELVDRIVNPASDIQFGIIYNGDAFDAYKGADNVNNSHDGAIRYIKPKTNLLLIDGLVIVDGIDKEFEDKVYEVVKNSFLEGLGDGQWEDSGVDKTELHSYLNFDNVGYTPAFKKLVDFIEENDFEYIENWSKPSTMTDVSDDEWEDMKKYEQQYASNLFAINAKYNLKVPGTLQDLITSGDKTYTVNHYDIKPVDEKTLTEIETYWNLKIKNKRKTRVFLF</sequence>
<dbReference type="RefSeq" id="WP_006608592.1">
    <property type="nucleotide sequence ID" value="NZ_AFXA01000009.1"/>
</dbReference>
<dbReference type="STRING" id="1037410.MCSF7_00909"/>
<keyword evidence="2" id="KW-1185">Reference proteome</keyword>
<accession>F9UJX5</accession>
<protein>
    <submittedName>
        <fullName evidence="1">Spermidine/putrescine/ABC transporter substrate binding protein</fullName>
    </submittedName>
</protein>
<name>F9UJX5_9BACT</name>
<dbReference type="eggNOG" id="ENOG5030HWB">
    <property type="taxonomic scope" value="Bacteria"/>
</dbReference>
<dbReference type="AlphaFoldDB" id="F9UJX5"/>